<evidence type="ECO:0000313" key="2">
    <source>
        <dbReference type="Proteomes" id="UP000030687"/>
    </source>
</evidence>
<dbReference type="EMBL" id="KI536661">
    <property type="protein sequence ID" value="ESR56640.1"/>
    <property type="molecule type" value="Genomic_DNA"/>
</dbReference>
<dbReference type="AlphaFoldDB" id="V4TY57"/>
<dbReference type="KEGG" id="cic:CICLE_v100244592m"/>
<dbReference type="InParanoid" id="V4TY57"/>
<keyword evidence="2" id="KW-1185">Reference proteome</keyword>
<proteinExistence type="predicted"/>
<accession>V4TY57</accession>
<organism evidence="1 2">
    <name type="scientific">Citrus clementina</name>
    <name type="common">Clementine</name>
    <name type="synonym">Citrus deliciosa x Citrus sinensis</name>
    <dbReference type="NCBI Taxonomy" id="85681"/>
    <lineage>
        <taxon>Eukaryota</taxon>
        <taxon>Viridiplantae</taxon>
        <taxon>Streptophyta</taxon>
        <taxon>Embryophyta</taxon>
        <taxon>Tracheophyta</taxon>
        <taxon>Spermatophyta</taxon>
        <taxon>Magnoliopsida</taxon>
        <taxon>eudicotyledons</taxon>
        <taxon>Gunneridae</taxon>
        <taxon>Pentapetalae</taxon>
        <taxon>rosids</taxon>
        <taxon>malvids</taxon>
        <taxon>Sapindales</taxon>
        <taxon>Rutaceae</taxon>
        <taxon>Aurantioideae</taxon>
        <taxon>Citrus</taxon>
    </lineage>
</organism>
<evidence type="ECO:0000313" key="1">
    <source>
        <dbReference type="EMBL" id="ESR56640.1"/>
    </source>
</evidence>
<protein>
    <submittedName>
        <fullName evidence="1">Uncharacterized protein</fullName>
    </submittedName>
</protein>
<feature type="non-terminal residue" evidence="1">
    <location>
        <position position="37"/>
    </location>
</feature>
<name>V4TY57_CITCL</name>
<dbReference type="Proteomes" id="UP000030687">
    <property type="component" value="Unassembled WGS sequence"/>
</dbReference>
<reference evidence="1 2" key="1">
    <citation type="submission" date="2013-10" db="EMBL/GenBank/DDBJ databases">
        <authorList>
            <consortium name="International Citrus Genome Consortium"/>
            <person name="Jenkins J."/>
            <person name="Schmutz J."/>
            <person name="Prochnik S."/>
            <person name="Rokhsar D."/>
            <person name="Gmitter F."/>
            <person name="Ollitrault P."/>
            <person name="Machado M."/>
            <person name="Talon M."/>
            <person name="Wincker P."/>
            <person name="Jaillon O."/>
            <person name="Morgante M."/>
        </authorList>
    </citation>
    <scope>NUCLEOTIDE SEQUENCE</scope>
    <source>
        <strain evidence="2">cv. Clemenules</strain>
    </source>
</reference>
<gene>
    <name evidence="1" type="ORF">CICLE_v100244592mg</name>
</gene>
<sequence length="37" mass="4527">MRFDAWFWKSIIGSVLFEVGDIFWIEPRMYHYSLGTK</sequence>
<dbReference type="Gramene" id="ESR56640">
    <property type="protein sequence ID" value="ESR56640"/>
    <property type="gene ID" value="CICLE_v100244592mg"/>
</dbReference>